<reference evidence="1" key="2">
    <citation type="journal article" date="2015" name="Data Brief">
        <title>Shoot transcriptome of the giant reed, Arundo donax.</title>
        <authorList>
            <person name="Barrero R.A."/>
            <person name="Guerrero F.D."/>
            <person name="Moolhuijzen P."/>
            <person name="Goolsby J.A."/>
            <person name="Tidwell J."/>
            <person name="Bellgard S.E."/>
            <person name="Bellgard M.I."/>
        </authorList>
    </citation>
    <scope>NUCLEOTIDE SEQUENCE</scope>
    <source>
        <tissue evidence="1">Shoot tissue taken approximately 20 cm above the soil surface</tissue>
    </source>
</reference>
<organism evidence="1">
    <name type="scientific">Arundo donax</name>
    <name type="common">Giant reed</name>
    <name type="synonym">Donax arundinaceus</name>
    <dbReference type="NCBI Taxonomy" id="35708"/>
    <lineage>
        <taxon>Eukaryota</taxon>
        <taxon>Viridiplantae</taxon>
        <taxon>Streptophyta</taxon>
        <taxon>Embryophyta</taxon>
        <taxon>Tracheophyta</taxon>
        <taxon>Spermatophyta</taxon>
        <taxon>Magnoliopsida</taxon>
        <taxon>Liliopsida</taxon>
        <taxon>Poales</taxon>
        <taxon>Poaceae</taxon>
        <taxon>PACMAD clade</taxon>
        <taxon>Arundinoideae</taxon>
        <taxon>Arundineae</taxon>
        <taxon>Arundo</taxon>
    </lineage>
</organism>
<evidence type="ECO:0000313" key="1">
    <source>
        <dbReference type="EMBL" id="JAE19076.1"/>
    </source>
</evidence>
<dbReference type="AlphaFoldDB" id="A0A0A9G949"/>
<proteinExistence type="predicted"/>
<dbReference type="EMBL" id="GBRH01178820">
    <property type="protein sequence ID" value="JAE19076.1"/>
    <property type="molecule type" value="Transcribed_RNA"/>
</dbReference>
<accession>A0A0A9G949</accession>
<sequence>MKCHSKDCELFFHSVVSCFMLHQVCGVEQPLSRIHCYGSCFVDILDLDPVLSCPGHCC</sequence>
<name>A0A0A9G949_ARUDO</name>
<reference evidence="1" key="1">
    <citation type="submission" date="2014-09" db="EMBL/GenBank/DDBJ databases">
        <authorList>
            <person name="Magalhaes I.L.F."/>
            <person name="Oliveira U."/>
            <person name="Santos F.R."/>
            <person name="Vidigal T.H.D.A."/>
            <person name="Brescovit A.D."/>
            <person name="Santos A.J."/>
        </authorList>
    </citation>
    <scope>NUCLEOTIDE SEQUENCE</scope>
    <source>
        <tissue evidence="1">Shoot tissue taken approximately 20 cm above the soil surface</tissue>
    </source>
</reference>
<protein>
    <submittedName>
        <fullName evidence="1">Uncharacterized protein</fullName>
    </submittedName>
</protein>